<accession>A0A1W1V7V8</accession>
<dbReference type="Gene3D" id="3.90.1200.10">
    <property type="match status" value="1"/>
</dbReference>
<gene>
    <name evidence="2" type="ORF">SAMN05660772_01283</name>
</gene>
<evidence type="ECO:0000313" key="3">
    <source>
        <dbReference type="Proteomes" id="UP000192408"/>
    </source>
</evidence>
<dbReference type="InterPro" id="IPR011009">
    <property type="entry name" value="Kinase-like_dom_sf"/>
</dbReference>
<evidence type="ECO:0000313" key="2">
    <source>
        <dbReference type="EMBL" id="SMB89074.1"/>
    </source>
</evidence>
<dbReference type="InterPro" id="IPR002575">
    <property type="entry name" value="Aminoglycoside_PTrfase"/>
</dbReference>
<sequence length="313" mass="35332">MLDAIHDLPNADTFAKTDLIDKGWSSDKKYCVTTVYGEKRLLRISDIAEYENKKHEFELMKRFSLTGIKMSQPLDFGICHGGKSVYQLLTWCEGEEAKELLPSLSQQVQYEFGCKAGQMLRTMQAVESHPPSADWATVYGGKVRQYLEDYQSCGETLLGAELLFPFLNKHMSCLQQRPMSLLHADFQSDNMVISPQNELYVIDFQGSGLVDPYYALTGAMVTAEVSPPFAIGQLHSYFDGDVPADFWTLNAFYLAAESIHAFTVAVTLGKEEVAYSNELMRTMLAWFDNLNNLVPGWFIVKDCLTQNDRFLSA</sequence>
<dbReference type="Pfam" id="PF01636">
    <property type="entry name" value="APH"/>
    <property type="match status" value="1"/>
</dbReference>
<keyword evidence="2" id="KW-0808">Transferase</keyword>
<dbReference type="SUPFAM" id="SSF56112">
    <property type="entry name" value="Protein kinase-like (PK-like)"/>
    <property type="match status" value="1"/>
</dbReference>
<proteinExistence type="predicted"/>
<keyword evidence="3" id="KW-1185">Reference proteome</keyword>
<evidence type="ECO:0000259" key="1">
    <source>
        <dbReference type="Pfam" id="PF01636"/>
    </source>
</evidence>
<dbReference type="Proteomes" id="UP000192408">
    <property type="component" value="Unassembled WGS sequence"/>
</dbReference>
<dbReference type="GO" id="GO:0016301">
    <property type="term" value="F:kinase activity"/>
    <property type="evidence" value="ECO:0007669"/>
    <property type="project" value="UniProtKB-KW"/>
</dbReference>
<dbReference type="AlphaFoldDB" id="A0A1W1V7V8"/>
<dbReference type="PANTHER" id="PTHR41283">
    <property type="entry name" value="AMINOGLYCOSIDE PHOSPHOTRANSFERASE"/>
    <property type="match status" value="1"/>
</dbReference>
<keyword evidence="2" id="KW-0418">Kinase</keyword>
<protein>
    <submittedName>
        <fullName evidence="2">Predicted kinase, aminoglycoside phosphotransferase (APT) family</fullName>
    </submittedName>
</protein>
<dbReference type="PANTHER" id="PTHR41283:SF1">
    <property type="entry name" value="AMINOGLYCOSIDE PHOSPHOTRANSFERASE DOMAIN-CONTAINING PROTEIN"/>
    <property type="match status" value="1"/>
</dbReference>
<dbReference type="EMBL" id="FWWV01000057">
    <property type="protein sequence ID" value="SMB89074.1"/>
    <property type="molecule type" value="Genomic_DNA"/>
</dbReference>
<name>A0A1W1V7V8_9PAST</name>
<feature type="domain" description="Aminoglycoside phosphotransferase" evidence="1">
    <location>
        <begin position="20"/>
        <end position="240"/>
    </location>
</feature>
<dbReference type="RefSeq" id="WP_084257906.1">
    <property type="nucleotide sequence ID" value="NZ_FWWV01000057.1"/>
</dbReference>
<organism evidence="2 3">
    <name type="scientific">Pasteurella testudinis DSM 23072</name>
    <dbReference type="NCBI Taxonomy" id="1122938"/>
    <lineage>
        <taxon>Bacteria</taxon>
        <taxon>Pseudomonadati</taxon>
        <taxon>Pseudomonadota</taxon>
        <taxon>Gammaproteobacteria</taxon>
        <taxon>Pasteurellales</taxon>
        <taxon>Pasteurellaceae</taxon>
        <taxon>Pasteurella</taxon>
    </lineage>
</organism>
<reference evidence="3" key="1">
    <citation type="submission" date="2017-04" db="EMBL/GenBank/DDBJ databases">
        <authorList>
            <person name="Varghese N."/>
            <person name="Submissions S."/>
        </authorList>
    </citation>
    <scope>NUCLEOTIDE SEQUENCE [LARGE SCALE GENOMIC DNA]</scope>
    <source>
        <strain evidence="3">DSM 23072</strain>
    </source>
</reference>
<dbReference type="STRING" id="1122938.SAMN05660772_01283"/>